<evidence type="ECO:0000313" key="4">
    <source>
        <dbReference type="EMBL" id="CAF3989224.1"/>
    </source>
</evidence>
<feature type="signal peptide" evidence="2">
    <location>
        <begin position="1"/>
        <end position="21"/>
    </location>
</feature>
<organism evidence="4 5">
    <name type="scientific">Didymodactylos carnosus</name>
    <dbReference type="NCBI Taxonomy" id="1234261"/>
    <lineage>
        <taxon>Eukaryota</taxon>
        <taxon>Metazoa</taxon>
        <taxon>Spiralia</taxon>
        <taxon>Gnathifera</taxon>
        <taxon>Rotifera</taxon>
        <taxon>Eurotatoria</taxon>
        <taxon>Bdelloidea</taxon>
        <taxon>Philodinida</taxon>
        <taxon>Philodinidae</taxon>
        <taxon>Didymodactylos</taxon>
    </lineage>
</organism>
<feature type="non-terminal residue" evidence="4">
    <location>
        <position position="1"/>
    </location>
</feature>
<feature type="region of interest" description="Disordered" evidence="1">
    <location>
        <begin position="109"/>
        <end position="149"/>
    </location>
</feature>
<feature type="compositionally biased region" description="Acidic residues" evidence="1">
    <location>
        <begin position="109"/>
        <end position="128"/>
    </location>
</feature>
<evidence type="ECO:0000313" key="3">
    <source>
        <dbReference type="EMBL" id="CAF1177967.1"/>
    </source>
</evidence>
<dbReference type="Proteomes" id="UP000677228">
    <property type="component" value="Unassembled WGS sequence"/>
</dbReference>
<protein>
    <submittedName>
        <fullName evidence="4">Uncharacterized protein</fullName>
    </submittedName>
</protein>
<sequence length="149" mass="16763">KIRIFWACILPVPLYVSEVRSLTLAQEGRLNTFYMACLRTLNRVPLDDRMFNENVLELTRKVRNNLGLTSSSPTSPKECEVADGLFETIKSVKDATACHYTEETTLDVDDDLLDYSSGSEEEGGESEEEAHGGTSKSEKEPRHLTNYLI</sequence>
<dbReference type="Proteomes" id="UP000682733">
    <property type="component" value="Unassembled WGS sequence"/>
</dbReference>
<evidence type="ECO:0000313" key="5">
    <source>
        <dbReference type="Proteomes" id="UP000682733"/>
    </source>
</evidence>
<comment type="caution">
    <text evidence="4">The sequence shown here is derived from an EMBL/GenBank/DDBJ whole genome shotgun (WGS) entry which is preliminary data.</text>
</comment>
<accession>A0A8S2N6Z6</accession>
<dbReference type="EMBL" id="CAJOBA010034637">
    <property type="protein sequence ID" value="CAF3989224.1"/>
    <property type="molecule type" value="Genomic_DNA"/>
</dbReference>
<keyword evidence="2" id="KW-0732">Signal</keyword>
<reference evidence="4" key="1">
    <citation type="submission" date="2021-02" db="EMBL/GenBank/DDBJ databases">
        <authorList>
            <person name="Nowell W R."/>
        </authorList>
    </citation>
    <scope>NUCLEOTIDE SEQUENCE</scope>
</reference>
<dbReference type="EMBL" id="CAJNOK010013110">
    <property type="protein sequence ID" value="CAF1177967.1"/>
    <property type="molecule type" value="Genomic_DNA"/>
</dbReference>
<dbReference type="AlphaFoldDB" id="A0A8S2N6Z6"/>
<feature type="chain" id="PRO_5036434676" evidence="2">
    <location>
        <begin position="22"/>
        <end position="149"/>
    </location>
</feature>
<gene>
    <name evidence="3" type="ORF">OVA965_LOCUS22912</name>
    <name evidence="4" type="ORF">TMI583_LOCUS23628</name>
</gene>
<name>A0A8S2N6Z6_9BILA</name>
<evidence type="ECO:0000256" key="1">
    <source>
        <dbReference type="SAM" id="MobiDB-lite"/>
    </source>
</evidence>
<proteinExistence type="predicted"/>
<evidence type="ECO:0000256" key="2">
    <source>
        <dbReference type="SAM" id="SignalP"/>
    </source>
</evidence>